<dbReference type="InterPro" id="IPR001202">
    <property type="entry name" value="WW_dom"/>
</dbReference>
<protein>
    <submittedName>
        <fullName evidence="4">Uncharacterized protein</fullName>
    </submittedName>
</protein>
<dbReference type="OrthoDB" id="405996at2759"/>
<feature type="region of interest" description="Disordered" evidence="1">
    <location>
        <begin position="645"/>
        <end position="675"/>
    </location>
</feature>
<dbReference type="Pfam" id="PF00397">
    <property type="entry name" value="WW"/>
    <property type="match status" value="1"/>
</dbReference>
<dbReference type="EMBL" id="JAEHOE010000114">
    <property type="protein sequence ID" value="KAG2486296.1"/>
    <property type="molecule type" value="Genomic_DNA"/>
</dbReference>
<dbReference type="PANTHER" id="PTHR46817:SF1">
    <property type="entry name" value="SAC DOMAIN-CONTAINING PROTEIN"/>
    <property type="match status" value="1"/>
</dbReference>
<evidence type="ECO:0000256" key="1">
    <source>
        <dbReference type="SAM" id="MobiDB-lite"/>
    </source>
</evidence>
<feature type="region of interest" description="Disordered" evidence="1">
    <location>
        <begin position="1027"/>
        <end position="1084"/>
    </location>
</feature>
<dbReference type="PROSITE" id="PS50275">
    <property type="entry name" value="SAC"/>
    <property type="match status" value="1"/>
</dbReference>
<feature type="compositionally biased region" description="Basic and acidic residues" evidence="1">
    <location>
        <begin position="896"/>
        <end position="908"/>
    </location>
</feature>
<dbReference type="GO" id="GO:0016791">
    <property type="term" value="F:phosphatase activity"/>
    <property type="evidence" value="ECO:0007669"/>
    <property type="project" value="InterPro"/>
</dbReference>
<dbReference type="PANTHER" id="PTHR46817">
    <property type="entry name" value="PHOSPHOINOSITIDE PHOSPHATASE SAC9-RELATED"/>
    <property type="match status" value="1"/>
</dbReference>
<dbReference type="Gene3D" id="2.20.70.10">
    <property type="match status" value="1"/>
</dbReference>
<gene>
    <name evidence="4" type="ORF">HYH03_015001</name>
</gene>
<evidence type="ECO:0000259" key="2">
    <source>
        <dbReference type="PROSITE" id="PS50020"/>
    </source>
</evidence>
<feature type="compositionally biased region" description="Gly residues" evidence="1">
    <location>
        <begin position="800"/>
        <end position="815"/>
    </location>
</feature>
<feature type="compositionally biased region" description="Low complexity" evidence="1">
    <location>
        <begin position="656"/>
        <end position="669"/>
    </location>
</feature>
<proteinExistence type="predicted"/>
<evidence type="ECO:0000313" key="5">
    <source>
        <dbReference type="Proteomes" id="UP000612055"/>
    </source>
</evidence>
<dbReference type="PROSITE" id="PS50020">
    <property type="entry name" value="WW_DOMAIN_2"/>
    <property type="match status" value="1"/>
</dbReference>
<feature type="domain" description="WW" evidence="2">
    <location>
        <begin position="728"/>
        <end position="762"/>
    </location>
</feature>
<feature type="compositionally biased region" description="Acidic residues" evidence="1">
    <location>
        <begin position="1061"/>
        <end position="1077"/>
    </location>
</feature>
<accession>A0A836BRD6</accession>
<dbReference type="SMART" id="SM00456">
    <property type="entry name" value="WW"/>
    <property type="match status" value="1"/>
</dbReference>
<organism evidence="4 5">
    <name type="scientific">Edaphochlamys debaryana</name>
    <dbReference type="NCBI Taxonomy" id="47281"/>
    <lineage>
        <taxon>Eukaryota</taxon>
        <taxon>Viridiplantae</taxon>
        <taxon>Chlorophyta</taxon>
        <taxon>core chlorophytes</taxon>
        <taxon>Chlorophyceae</taxon>
        <taxon>CS clade</taxon>
        <taxon>Chlamydomonadales</taxon>
        <taxon>Chlamydomonadales incertae sedis</taxon>
        <taxon>Edaphochlamys</taxon>
    </lineage>
</organism>
<feature type="compositionally biased region" description="Basic and acidic residues" evidence="1">
    <location>
        <begin position="1027"/>
        <end position="1045"/>
    </location>
</feature>
<evidence type="ECO:0000259" key="3">
    <source>
        <dbReference type="PROSITE" id="PS50275"/>
    </source>
</evidence>
<feature type="region of interest" description="Disordered" evidence="1">
    <location>
        <begin position="864"/>
        <end position="910"/>
    </location>
</feature>
<reference evidence="4" key="1">
    <citation type="journal article" date="2020" name="bioRxiv">
        <title>Comparative genomics of Chlamydomonas.</title>
        <authorList>
            <person name="Craig R.J."/>
            <person name="Hasan A.R."/>
            <person name="Ness R.W."/>
            <person name="Keightley P.D."/>
        </authorList>
    </citation>
    <scope>NUCLEOTIDE SEQUENCE</scope>
    <source>
        <strain evidence="4">CCAP 11/70</strain>
    </source>
</reference>
<evidence type="ECO:0000313" key="4">
    <source>
        <dbReference type="EMBL" id="KAG2486296.1"/>
    </source>
</evidence>
<feature type="region of interest" description="Disordered" evidence="1">
    <location>
        <begin position="342"/>
        <end position="363"/>
    </location>
</feature>
<feature type="region of interest" description="Disordered" evidence="1">
    <location>
        <begin position="1237"/>
        <end position="1263"/>
    </location>
</feature>
<dbReference type="InterPro" id="IPR036020">
    <property type="entry name" value="WW_dom_sf"/>
</dbReference>
<comment type="caution">
    <text evidence="4">The sequence shown here is derived from an EMBL/GenBank/DDBJ whole genome shotgun (WGS) entry which is preliminary data.</text>
</comment>
<feature type="compositionally biased region" description="Low complexity" evidence="1">
    <location>
        <begin position="1312"/>
        <end position="1321"/>
    </location>
</feature>
<sequence length="1376" mass="144141">MSTPRDAPAPSGSGGGKVLLVHSPMKQRWCIVARGPGRSQTHVLRVSDYSGKLQFTRTKGLDVFESEAAAMEHIRSQDNPIQVIASAPYVLGYVVIGSWGLLLLAEKFRVSATLPGNHEVKTITKTQWFRIPLNINPSMQSMQSIQAVDAVPKDERALKDEIDRGIEKMLSFPIDGAHFLCDTLDITRPFPSYRPVKEPSWDYVWNRWLSAPFRDFGLDFLCPPMLQGLCESRQLEDFDGAKWWMACISRRGCLHPGPRYKARGLNDYAEPGNELEVEQVIWRQQHKDGSLLWSRYTWRRGSAPLWWGVSLKNNGIGEAEIKIRPNNTFRGSKRYVRRLQRRYTPRPELDPEPPSAAPDGDPSRLVPVTFVSLLRKGLPDRDRSEAKLAAAFDFLIMALKKEHNLPLTYIALDWHEMDKQLGHAGIVEAFWNTVRNVLPGDGFALGTLEKVGPDHSEVPLDFLDTPGSGGGVGGGAAGGPPPGAPPGVPDGGSGIVAPRVSAAGIGWRAHWLKQQRGITRYNCADSLDRTNVGSFFGALQVLIEQCREVDIAIARVRPSTEQTLASRAAARDPRVLMGRNSNNGSAAAGGGMPAVAQSFSVGMNPFASAMGTGSFIGGARGAPSGGSMFEKLGKQVASGINTMMGDSRSPMRGTNVPSTASPASSSGPPSGAGGMGVAAAAAAALGGVSPMPISRSTTGPLPVAGTEVVGVTGGDVLAKKITIAPDGLPLPPGWEAKIDKTSNRIFYVDHNSRSTTWERPPVPASGRLSSDALATVFQPGSGPSGQHPAVLGAAHSAGQAAGGSAHGPSGLGPGHAGQAQHAPHGHHSRGYSMDVRSSMSVSVAGPGGMSAGALAGLAMGAGGGVPSTSVTPRAGTDSPGELGNVRAGHTGGSAHNRNDGGDPDDRNEPLTPWCMLRSGKVAPISRRIHPEALSVLAELFLVNGDMCAWLYTGSQAMHSERILIFEPENSKLRKAGVGSYGNTLVAIKRRYNNVVVDKVKQEMIEVFLGYRQRDHFPTAWLPYGLRNRMEGGRTDRSESRLDRTSESSTPRTGFAGGPPRDDDEVPLEDDEKEDVDSEPVGQIDWPLPERNTGHTMHALHGVGSAQGLGLGAGPQLSHGMPHGPMHPLPGGGSGGVPGGLAAAAASGVFDGFGAGAAGMSHVYSAGDLTAPGAGARHRRGKSISTEELAEQMRLAHLASQATDEAMRAIRKAGSEAALTSMDSAASVDLINFGPPDSETSSVASASVGPAGRLPPAPPSADGLAMRRSVSEDYMLTGFAGSAPLAGSTPDSAFNGAGSGGVLSPLGGGSGGAAPTSPPAVGFSDWAHFGDASGTATPERAPRPGGPPAGLKPALKKTSTPPPAQRPVLDPLSLDLL</sequence>
<feature type="domain" description="SAC" evidence="3">
    <location>
        <begin position="169"/>
        <end position="551"/>
    </location>
</feature>
<dbReference type="InterPro" id="IPR002013">
    <property type="entry name" value="SAC_dom"/>
</dbReference>
<dbReference type="SUPFAM" id="SSF51045">
    <property type="entry name" value="WW domain"/>
    <property type="match status" value="1"/>
</dbReference>
<keyword evidence="5" id="KW-1185">Reference proteome</keyword>
<name>A0A836BRD6_9CHLO</name>
<feature type="region of interest" description="Disordered" evidence="1">
    <location>
        <begin position="795"/>
        <end position="832"/>
    </location>
</feature>
<dbReference type="Proteomes" id="UP000612055">
    <property type="component" value="Unassembled WGS sequence"/>
</dbReference>
<dbReference type="CDD" id="cd00201">
    <property type="entry name" value="WW"/>
    <property type="match status" value="1"/>
</dbReference>
<dbReference type="Pfam" id="PF02383">
    <property type="entry name" value="Syja_N"/>
    <property type="match status" value="1"/>
</dbReference>
<dbReference type="PROSITE" id="PS01159">
    <property type="entry name" value="WW_DOMAIN_1"/>
    <property type="match status" value="1"/>
</dbReference>
<feature type="region of interest" description="Disordered" evidence="1">
    <location>
        <begin position="1307"/>
        <end position="1376"/>
    </location>
</feature>